<accession>A0A6G5A0V8</accession>
<feature type="region of interest" description="Disordered" evidence="1">
    <location>
        <begin position="169"/>
        <end position="190"/>
    </location>
</feature>
<name>A0A6G5A0V8_RHIMP</name>
<protein>
    <submittedName>
        <fullName evidence="3">Uncharacterized protein</fullName>
    </submittedName>
</protein>
<evidence type="ECO:0000313" key="3">
    <source>
        <dbReference type="EMBL" id="NIE44604.1"/>
    </source>
</evidence>
<keyword evidence="2" id="KW-0732">Signal</keyword>
<feature type="chain" id="PRO_5026012890" evidence="2">
    <location>
        <begin position="19"/>
        <end position="190"/>
    </location>
</feature>
<organism evidence="3">
    <name type="scientific">Rhipicephalus microplus</name>
    <name type="common">Cattle tick</name>
    <name type="synonym">Boophilus microplus</name>
    <dbReference type="NCBI Taxonomy" id="6941"/>
    <lineage>
        <taxon>Eukaryota</taxon>
        <taxon>Metazoa</taxon>
        <taxon>Ecdysozoa</taxon>
        <taxon>Arthropoda</taxon>
        <taxon>Chelicerata</taxon>
        <taxon>Arachnida</taxon>
        <taxon>Acari</taxon>
        <taxon>Parasitiformes</taxon>
        <taxon>Ixodida</taxon>
        <taxon>Ixodoidea</taxon>
        <taxon>Ixodidae</taxon>
        <taxon>Rhipicephalinae</taxon>
        <taxon>Rhipicephalus</taxon>
        <taxon>Boophilus</taxon>
    </lineage>
</organism>
<dbReference type="AlphaFoldDB" id="A0A6G5A0V8"/>
<dbReference type="VEuPathDB" id="VectorBase:LOC119182186"/>
<reference evidence="3" key="1">
    <citation type="submission" date="2020-03" db="EMBL/GenBank/DDBJ databases">
        <title>A transcriptome and proteome of the tick Rhipicephalus microplus shaped by the genetic composition of its hosts and developmental stage.</title>
        <authorList>
            <person name="Garcia G.R."/>
            <person name="Ribeiro J.M.C."/>
            <person name="Maruyama S.R."/>
            <person name="Gardinasse L.G."/>
            <person name="Nelson K."/>
            <person name="Ferreira B.R."/>
            <person name="Andrade T.G."/>
            <person name="Santos I.K.F.M."/>
        </authorList>
    </citation>
    <scope>NUCLEOTIDE SEQUENCE</scope>
    <source>
        <strain evidence="3">NSGR</strain>
        <tissue evidence="3">Salivary glands</tissue>
    </source>
</reference>
<proteinExistence type="predicted"/>
<evidence type="ECO:0000256" key="2">
    <source>
        <dbReference type="SAM" id="SignalP"/>
    </source>
</evidence>
<feature type="signal peptide" evidence="2">
    <location>
        <begin position="1"/>
        <end position="18"/>
    </location>
</feature>
<evidence type="ECO:0000256" key="1">
    <source>
        <dbReference type="SAM" id="MobiDB-lite"/>
    </source>
</evidence>
<sequence>MASAMSFTHFLLFLQVSAEVLDRNYGVFICRFHAKCYLIVLCPTQMIPFGRNVLFASYGVFRSTFYLFFLCGDVELNPGPAVDSKLQQLLDGQSAIKEKLSAIEVAQAENRVAIGELGGRIATLETKLSNIDHLNGAILDSVKKQKTKEEIESLTRKVDELENRSRRHNLDFYGVKDTEGNETSKNRRST</sequence>
<dbReference type="OrthoDB" id="6511793at2759"/>
<dbReference type="EMBL" id="GIKN01002331">
    <property type="protein sequence ID" value="NIE44604.1"/>
    <property type="molecule type" value="Transcribed_RNA"/>
</dbReference>